<sequence>MVTLEEIRALPPSATRPFYPRALERGTRSLKEPRPCKCLATPSPARNNIGIGKMWELECYTSPRVKYKKRWQQEGNERLDGYSGLSLLTMIKVFQIDGVKEKKTGGLPTMTNNELYKVSDWAWVDQNDFAAMSSAIADGYPLICLYKCGPRLVNLKPGDIYVPPLDGVLGGHASLLVGAHQEGGVKFLYFLTCNSERFCQRNVSEGDGIRGGIGAIIHGRFDFNPVQIFRFNERRCNSSRQTRLLWQVVLSGVRTTPGFG</sequence>
<protein>
    <submittedName>
        <fullName evidence="1">Uncharacterized protein</fullName>
    </submittedName>
</protein>
<dbReference type="SUPFAM" id="SSF54001">
    <property type="entry name" value="Cysteine proteinases"/>
    <property type="match status" value="1"/>
</dbReference>
<dbReference type="EnsemblPlants" id="LPERR05G06700.1">
    <property type="protein sequence ID" value="LPERR05G06700.1"/>
    <property type="gene ID" value="LPERR05G06700"/>
</dbReference>
<dbReference type="HOGENOM" id="CLU_1095646_0_0_1"/>
<evidence type="ECO:0000313" key="2">
    <source>
        <dbReference type="Proteomes" id="UP000032180"/>
    </source>
</evidence>
<reference evidence="2" key="2">
    <citation type="submission" date="2013-12" db="EMBL/GenBank/DDBJ databases">
        <authorList>
            <person name="Yu Y."/>
            <person name="Lee S."/>
            <person name="de Baynast K."/>
            <person name="Wissotski M."/>
            <person name="Liu L."/>
            <person name="Talag J."/>
            <person name="Goicoechea J."/>
            <person name="Angelova A."/>
            <person name="Jetty R."/>
            <person name="Kudrna D."/>
            <person name="Golser W."/>
            <person name="Rivera L."/>
            <person name="Zhang J."/>
            <person name="Wing R."/>
        </authorList>
    </citation>
    <scope>NUCLEOTIDE SEQUENCE</scope>
</reference>
<reference evidence="1 2" key="1">
    <citation type="submission" date="2012-08" db="EMBL/GenBank/DDBJ databases">
        <title>Oryza genome evolution.</title>
        <authorList>
            <person name="Wing R.A."/>
        </authorList>
    </citation>
    <scope>NUCLEOTIDE SEQUENCE</scope>
</reference>
<dbReference type="Proteomes" id="UP000032180">
    <property type="component" value="Chromosome 5"/>
</dbReference>
<dbReference type="Gene3D" id="3.90.70.10">
    <property type="entry name" value="Cysteine proteinases"/>
    <property type="match status" value="1"/>
</dbReference>
<evidence type="ECO:0000313" key="1">
    <source>
        <dbReference type="EnsemblPlants" id="LPERR05G06700.1"/>
    </source>
</evidence>
<dbReference type="Gramene" id="LPERR05G06700.1">
    <property type="protein sequence ID" value="LPERR05G06700.1"/>
    <property type="gene ID" value="LPERR05G06700"/>
</dbReference>
<accession>A0A0D9WE58</accession>
<dbReference type="InterPro" id="IPR038765">
    <property type="entry name" value="Papain-like_cys_pep_sf"/>
</dbReference>
<keyword evidence="2" id="KW-1185">Reference proteome</keyword>
<reference evidence="1" key="3">
    <citation type="submission" date="2015-04" db="UniProtKB">
        <authorList>
            <consortium name="EnsemblPlants"/>
        </authorList>
    </citation>
    <scope>IDENTIFICATION</scope>
</reference>
<organism evidence="1 2">
    <name type="scientific">Leersia perrieri</name>
    <dbReference type="NCBI Taxonomy" id="77586"/>
    <lineage>
        <taxon>Eukaryota</taxon>
        <taxon>Viridiplantae</taxon>
        <taxon>Streptophyta</taxon>
        <taxon>Embryophyta</taxon>
        <taxon>Tracheophyta</taxon>
        <taxon>Spermatophyta</taxon>
        <taxon>Magnoliopsida</taxon>
        <taxon>Liliopsida</taxon>
        <taxon>Poales</taxon>
        <taxon>Poaceae</taxon>
        <taxon>BOP clade</taxon>
        <taxon>Oryzoideae</taxon>
        <taxon>Oryzeae</taxon>
        <taxon>Oryzinae</taxon>
        <taxon>Leersia</taxon>
    </lineage>
</organism>
<dbReference type="AlphaFoldDB" id="A0A0D9WE58"/>
<name>A0A0D9WE58_9ORYZ</name>
<proteinExistence type="predicted"/>